<evidence type="ECO:0000256" key="1">
    <source>
        <dbReference type="ARBA" id="ARBA00004903"/>
    </source>
</evidence>
<dbReference type="InterPro" id="IPR012259">
    <property type="entry name" value="DHFR"/>
</dbReference>
<evidence type="ECO:0000313" key="9">
    <source>
        <dbReference type="EMBL" id="ACH39803.1"/>
    </source>
</evidence>
<dbReference type="InterPro" id="IPR024072">
    <property type="entry name" value="DHFR-like_dom_sf"/>
</dbReference>
<dbReference type="UniPathway" id="UPA00077">
    <property type="reaction ID" value="UER00158"/>
</dbReference>
<dbReference type="PANTHER" id="PTHR48069:SF3">
    <property type="entry name" value="DIHYDROFOLATE REDUCTASE"/>
    <property type="match status" value="1"/>
</dbReference>
<accession>B5EIA1</accession>
<reference evidence="9 10" key="1">
    <citation type="submission" date="2008-07" db="EMBL/GenBank/DDBJ databases">
        <title>Complete sequence of Geobacter bemidjiensis BEM.</title>
        <authorList>
            <consortium name="US DOE Joint Genome Institute"/>
            <person name="Lucas S."/>
            <person name="Copeland A."/>
            <person name="Lapidus A."/>
            <person name="Glavina del Rio T."/>
            <person name="Dalin E."/>
            <person name="Tice H."/>
            <person name="Bruce D."/>
            <person name="Goodwin L."/>
            <person name="Pitluck S."/>
            <person name="Kiss H."/>
            <person name="Brettin T."/>
            <person name="Detter J.C."/>
            <person name="Han C."/>
            <person name="Kuske C.R."/>
            <person name="Schmutz J."/>
            <person name="Larimer F."/>
            <person name="Land M."/>
            <person name="Hauser L."/>
            <person name="Kyrpides N."/>
            <person name="Lykidis A."/>
            <person name="Lovley D."/>
            <person name="Richardson P."/>
        </authorList>
    </citation>
    <scope>NUCLEOTIDE SEQUENCE [LARGE SCALE GENOMIC DNA]</scope>
    <source>
        <strain evidence="10">ATCC BAA-1014 / DSM 16622 / JCM 12645 / Bem</strain>
    </source>
</reference>
<evidence type="ECO:0000256" key="2">
    <source>
        <dbReference type="ARBA" id="ARBA00009539"/>
    </source>
</evidence>
<dbReference type="PANTHER" id="PTHR48069">
    <property type="entry name" value="DIHYDROFOLATE REDUCTASE"/>
    <property type="match status" value="1"/>
</dbReference>
<dbReference type="InterPro" id="IPR011990">
    <property type="entry name" value="TPR-like_helical_dom_sf"/>
</dbReference>
<dbReference type="Gene3D" id="3.40.430.10">
    <property type="entry name" value="Dihydrofolate Reductase, subunit A"/>
    <property type="match status" value="1"/>
</dbReference>
<feature type="domain" description="DHFR" evidence="8">
    <location>
        <begin position="2"/>
        <end position="155"/>
    </location>
</feature>
<keyword evidence="5" id="KW-0521">NADP</keyword>
<dbReference type="InterPro" id="IPR001796">
    <property type="entry name" value="DHFR_dom"/>
</dbReference>
<dbReference type="EC" id="1.5.1.3" evidence="3"/>
<proteinExistence type="inferred from homology"/>
<dbReference type="eggNOG" id="COG0457">
    <property type="taxonomic scope" value="Bacteria"/>
</dbReference>
<sequence>MIISTIAALSDNRVIGADGGLPWDIPSDLTRFRSITMGHTVIMGRKTYESIGHPLLGRRNIVLTRKGSQIEGCEIARNVPAAIAAAEGEEEVFICGGGEVFQEALPLCQRLYLTVVHGNYRGDAFLPELPEGFVELHREEFPDTTPPSSFVVLEKVERVETGADAEQLRRKGREALNRQLYFLARRCFEQAQALEENPETASDLAYSLIKSGATGRQARDMAERALLQQPKNLRILLNAGRVLILSGEKSKGLDTLRRGVQAGGGPEFVAELARCGTRKLQPIKSLPRSHPLNRYLGLLLHRMNLK</sequence>
<dbReference type="eggNOG" id="COG0262">
    <property type="taxonomic scope" value="Bacteria"/>
</dbReference>
<gene>
    <name evidence="9" type="primary">folA</name>
    <name evidence="9" type="ordered locus">Gbem_2799</name>
</gene>
<dbReference type="PROSITE" id="PS00075">
    <property type="entry name" value="DHFR_1"/>
    <property type="match status" value="1"/>
</dbReference>
<dbReference type="GO" id="GO:0050661">
    <property type="term" value="F:NADP binding"/>
    <property type="evidence" value="ECO:0007669"/>
    <property type="project" value="InterPro"/>
</dbReference>
<dbReference type="PROSITE" id="PS51330">
    <property type="entry name" value="DHFR_2"/>
    <property type="match status" value="1"/>
</dbReference>
<evidence type="ECO:0000256" key="4">
    <source>
        <dbReference type="ARBA" id="ARBA00022563"/>
    </source>
</evidence>
<dbReference type="GO" id="GO:0004146">
    <property type="term" value="F:dihydrofolate reductase activity"/>
    <property type="evidence" value="ECO:0007669"/>
    <property type="project" value="UniProtKB-EC"/>
</dbReference>
<keyword evidence="10" id="KW-1185">Reference proteome</keyword>
<evidence type="ECO:0000256" key="3">
    <source>
        <dbReference type="ARBA" id="ARBA00012856"/>
    </source>
</evidence>
<evidence type="ECO:0000256" key="6">
    <source>
        <dbReference type="ARBA" id="ARBA00023002"/>
    </source>
</evidence>
<dbReference type="OrthoDB" id="9804315at2"/>
<evidence type="ECO:0000259" key="8">
    <source>
        <dbReference type="PROSITE" id="PS51330"/>
    </source>
</evidence>
<dbReference type="PRINTS" id="PR00070">
    <property type="entry name" value="DHFR"/>
</dbReference>
<dbReference type="GO" id="GO:0005829">
    <property type="term" value="C:cytosol"/>
    <property type="evidence" value="ECO:0007669"/>
    <property type="project" value="TreeGrafter"/>
</dbReference>
<organism evidence="9 10">
    <name type="scientific">Citrifermentans bemidjiense (strain ATCC BAA-1014 / DSM 16622 / JCM 12645 / Bem)</name>
    <name type="common">Geobacter bemidjiensis</name>
    <dbReference type="NCBI Taxonomy" id="404380"/>
    <lineage>
        <taxon>Bacteria</taxon>
        <taxon>Pseudomonadati</taxon>
        <taxon>Thermodesulfobacteriota</taxon>
        <taxon>Desulfuromonadia</taxon>
        <taxon>Geobacterales</taxon>
        <taxon>Geobacteraceae</taxon>
        <taxon>Citrifermentans</taxon>
    </lineage>
</organism>
<reference evidence="9 10" key="2">
    <citation type="journal article" date="2010" name="BMC Genomics">
        <title>The genome of Geobacter bemidjiensis, exemplar for the subsurface clade of Geobacter species that predominate in Fe(III)-reducing subsurface environments.</title>
        <authorList>
            <person name="Aklujkar M."/>
            <person name="Young N.D."/>
            <person name="Holmes D."/>
            <person name="Chavan M."/>
            <person name="Risso C."/>
            <person name="Kiss H.E."/>
            <person name="Han C.S."/>
            <person name="Land M.L."/>
            <person name="Lovley D.R."/>
        </authorList>
    </citation>
    <scope>NUCLEOTIDE SEQUENCE [LARGE SCALE GENOMIC DNA]</scope>
    <source>
        <strain evidence="10">ATCC BAA-1014 / DSM 16622 / JCM 12645 / Bem</strain>
    </source>
</reference>
<keyword evidence="6" id="KW-0560">Oxidoreductase</keyword>
<evidence type="ECO:0000313" key="10">
    <source>
        <dbReference type="Proteomes" id="UP000008825"/>
    </source>
</evidence>
<dbReference type="SUPFAM" id="SSF48452">
    <property type="entry name" value="TPR-like"/>
    <property type="match status" value="1"/>
</dbReference>
<dbReference type="EMBL" id="CP001124">
    <property type="protein sequence ID" value="ACH39803.1"/>
    <property type="molecule type" value="Genomic_DNA"/>
</dbReference>
<dbReference type="GO" id="GO:0046654">
    <property type="term" value="P:tetrahydrofolate biosynthetic process"/>
    <property type="evidence" value="ECO:0007669"/>
    <property type="project" value="UniProtKB-UniPathway"/>
</dbReference>
<dbReference type="GO" id="GO:0006730">
    <property type="term" value="P:one-carbon metabolic process"/>
    <property type="evidence" value="ECO:0007669"/>
    <property type="project" value="UniProtKB-KW"/>
</dbReference>
<dbReference type="HOGENOM" id="CLU_908396_0_0_7"/>
<dbReference type="RefSeq" id="WP_012531230.1">
    <property type="nucleotide sequence ID" value="NC_011146.1"/>
</dbReference>
<comment type="pathway">
    <text evidence="1">Cofactor biosynthesis; tetrahydrofolate biosynthesis; 5,6,7,8-tetrahydrofolate from 7,8-dihydrofolate: step 1/1.</text>
</comment>
<dbReference type="AlphaFoldDB" id="B5EIA1"/>
<protein>
    <recommendedName>
        <fullName evidence="3">dihydrofolate reductase</fullName>
        <ecNumber evidence="3">1.5.1.3</ecNumber>
    </recommendedName>
</protein>
<evidence type="ECO:0000256" key="5">
    <source>
        <dbReference type="ARBA" id="ARBA00022857"/>
    </source>
</evidence>
<dbReference type="Gene3D" id="1.25.40.10">
    <property type="entry name" value="Tetratricopeptide repeat domain"/>
    <property type="match status" value="1"/>
</dbReference>
<keyword evidence="4" id="KW-0554">One-carbon metabolism</keyword>
<dbReference type="SUPFAM" id="SSF53597">
    <property type="entry name" value="Dihydrofolate reductase-like"/>
    <property type="match status" value="1"/>
</dbReference>
<evidence type="ECO:0000256" key="7">
    <source>
        <dbReference type="ARBA" id="ARBA00025067"/>
    </source>
</evidence>
<dbReference type="KEGG" id="gbm:Gbem_2799"/>
<dbReference type="CDD" id="cd00209">
    <property type="entry name" value="DHFR"/>
    <property type="match status" value="1"/>
</dbReference>
<dbReference type="GO" id="GO:0046655">
    <property type="term" value="P:folic acid metabolic process"/>
    <property type="evidence" value="ECO:0007669"/>
    <property type="project" value="TreeGrafter"/>
</dbReference>
<comment type="function">
    <text evidence="7">Key enzyme in folate metabolism. Catalyzes an essential reaction for de novo glycine and purine synthesis, and for DNA precursor synthesis.</text>
</comment>
<name>B5EIA1_CITBB</name>
<comment type="similarity">
    <text evidence="2">Belongs to the dihydrofolate reductase family.</text>
</comment>
<dbReference type="GO" id="GO:0046452">
    <property type="term" value="P:dihydrofolate metabolic process"/>
    <property type="evidence" value="ECO:0007669"/>
    <property type="project" value="TreeGrafter"/>
</dbReference>
<dbReference type="Proteomes" id="UP000008825">
    <property type="component" value="Chromosome"/>
</dbReference>
<dbReference type="STRING" id="404380.Gbem_2799"/>
<dbReference type="Pfam" id="PF00186">
    <property type="entry name" value="DHFR_1"/>
    <property type="match status" value="1"/>
</dbReference>
<dbReference type="InterPro" id="IPR017925">
    <property type="entry name" value="DHFR_CS"/>
</dbReference>